<accession>A0A6A1WSK2</accession>
<name>A0A6A1WSK2_9ROSI</name>
<dbReference type="EMBL" id="RXIC02000019">
    <property type="protein sequence ID" value="KAB1227633.1"/>
    <property type="molecule type" value="Genomic_DNA"/>
</dbReference>
<feature type="compositionally biased region" description="Low complexity" evidence="2">
    <location>
        <begin position="104"/>
        <end position="114"/>
    </location>
</feature>
<dbReference type="PANTHER" id="PTHR35468:SF1">
    <property type="entry name" value="MYOSIN-LIKE PROTEIN"/>
    <property type="match status" value="1"/>
</dbReference>
<evidence type="ECO:0000256" key="1">
    <source>
        <dbReference type="SAM" id="Coils"/>
    </source>
</evidence>
<keyword evidence="1" id="KW-0175">Coiled coil</keyword>
<organism evidence="3 4">
    <name type="scientific">Morella rubra</name>
    <name type="common">Chinese bayberry</name>
    <dbReference type="NCBI Taxonomy" id="262757"/>
    <lineage>
        <taxon>Eukaryota</taxon>
        <taxon>Viridiplantae</taxon>
        <taxon>Streptophyta</taxon>
        <taxon>Embryophyta</taxon>
        <taxon>Tracheophyta</taxon>
        <taxon>Spermatophyta</taxon>
        <taxon>Magnoliopsida</taxon>
        <taxon>eudicotyledons</taxon>
        <taxon>Gunneridae</taxon>
        <taxon>Pentapetalae</taxon>
        <taxon>rosids</taxon>
        <taxon>fabids</taxon>
        <taxon>Fagales</taxon>
        <taxon>Myricaceae</taxon>
        <taxon>Morella</taxon>
    </lineage>
</organism>
<evidence type="ECO:0000256" key="2">
    <source>
        <dbReference type="SAM" id="MobiDB-lite"/>
    </source>
</evidence>
<sequence>MLRAECNLLRMEREIALKKLERNREKMERTLRSAVQTLGRKKICERENVRTVMEEEIQELIEKLEKLQRSSGVEILRRKMEALSKGILLDRMEEEYRSLLSTANSSATSSASSSKRMEFPNSSSTLIRHPDQAHPYFFYKMMSREDNLCSGRCKAIVRRIVEQVRVETEQWSQMQEMLGQVRKEMEELQASRDFWEDQALNSDNQIQSLRSTVQEWRQKALSSESKATELEGQMSEIRSELEQMRKEQNLEVMRPPGIAQDAQNEMEKRVLVCRLKESHSTDDNARKEVSRDRRRRAHVSSSGFAAPKRSPFRDIGNSSLLMRQNSRAIFPLYCTLPPNAENF</sequence>
<feature type="region of interest" description="Disordered" evidence="2">
    <location>
        <begin position="275"/>
        <end position="315"/>
    </location>
</feature>
<feature type="compositionally biased region" description="Basic and acidic residues" evidence="2">
    <location>
        <begin position="275"/>
        <end position="291"/>
    </location>
</feature>
<protein>
    <submittedName>
        <fullName evidence="3">Uncharacterized protein</fullName>
    </submittedName>
</protein>
<feature type="region of interest" description="Disordered" evidence="2">
    <location>
        <begin position="104"/>
        <end position="126"/>
    </location>
</feature>
<comment type="caution">
    <text evidence="3">The sequence shown here is derived from an EMBL/GenBank/DDBJ whole genome shotgun (WGS) entry which is preliminary data.</text>
</comment>
<dbReference type="OrthoDB" id="1921697at2759"/>
<keyword evidence="4" id="KW-1185">Reference proteome</keyword>
<evidence type="ECO:0000313" key="3">
    <source>
        <dbReference type="EMBL" id="KAB1227633.1"/>
    </source>
</evidence>
<dbReference type="AlphaFoldDB" id="A0A6A1WSK2"/>
<reference evidence="3 4" key="1">
    <citation type="journal article" date="2019" name="Plant Biotechnol. J.">
        <title>The red bayberry genome and genetic basis of sex determination.</title>
        <authorList>
            <person name="Jia H.M."/>
            <person name="Jia H.J."/>
            <person name="Cai Q.L."/>
            <person name="Wang Y."/>
            <person name="Zhao H.B."/>
            <person name="Yang W.F."/>
            <person name="Wang G.Y."/>
            <person name="Li Y.H."/>
            <person name="Zhan D.L."/>
            <person name="Shen Y.T."/>
            <person name="Niu Q.F."/>
            <person name="Chang L."/>
            <person name="Qiu J."/>
            <person name="Zhao L."/>
            <person name="Xie H.B."/>
            <person name="Fu W.Y."/>
            <person name="Jin J."/>
            <person name="Li X.W."/>
            <person name="Jiao Y."/>
            <person name="Zhou C.C."/>
            <person name="Tu T."/>
            <person name="Chai C.Y."/>
            <person name="Gao J.L."/>
            <person name="Fan L.J."/>
            <person name="van de Weg E."/>
            <person name="Wang J.Y."/>
            <person name="Gao Z.S."/>
        </authorList>
    </citation>
    <scope>NUCLEOTIDE SEQUENCE [LARGE SCALE GENOMIC DNA]</scope>
    <source>
        <tissue evidence="3">Leaves</tissue>
    </source>
</reference>
<evidence type="ECO:0000313" key="4">
    <source>
        <dbReference type="Proteomes" id="UP000516437"/>
    </source>
</evidence>
<dbReference type="Proteomes" id="UP000516437">
    <property type="component" value="Chromosome 1"/>
</dbReference>
<feature type="coiled-coil region" evidence="1">
    <location>
        <begin position="10"/>
        <end position="70"/>
    </location>
</feature>
<proteinExistence type="predicted"/>
<gene>
    <name evidence="3" type="ORF">CJ030_MR1G010526</name>
</gene>
<dbReference type="PANTHER" id="PTHR35468">
    <property type="entry name" value="MYOSIN-LIKE PROTEIN"/>
    <property type="match status" value="1"/>
</dbReference>